<dbReference type="EMBL" id="DQWE01000333">
    <property type="protein sequence ID" value="HDI83520.1"/>
    <property type="molecule type" value="Genomic_DNA"/>
</dbReference>
<accession>A0A7C0ZAF9</accession>
<keyword evidence="2" id="KW-0472">Membrane</keyword>
<gene>
    <name evidence="3" type="ORF">ENF18_07010</name>
</gene>
<feature type="transmembrane region" description="Helical" evidence="2">
    <location>
        <begin position="6"/>
        <end position="23"/>
    </location>
</feature>
<feature type="transmembrane region" description="Helical" evidence="2">
    <location>
        <begin position="87"/>
        <end position="104"/>
    </location>
</feature>
<name>A0A7C0ZAF9_UNCW3</name>
<feature type="coiled-coil region" evidence="1">
    <location>
        <begin position="796"/>
        <end position="847"/>
    </location>
</feature>
<dbReference type="AlphaFoldDB" id="A0A7C0ZAF9"/>
<evidence type="ECO:0000256" key="2">
    <source>
        <dbReference type="SAM" id="Phobius"/>
    </source>
</evidence>
<proteinExistence type="predicted"/>
<reference evidence="3" key="1">
    <citation type="journal article" date="2020" name="mSystems">
        <title>Genome- and Community-Level Interaction Insights into Carbon Utilization and Element Cycling Functions of Hydrothermarchaeota in Hydrothermal Sediment.</title>
        <authorList>
            <person name="Zhou Z."/>
            <person name="Liu Y."/>
            <person name="Xu W."/>
            <person name="Pan J."/>
            <person name="Luo Z.H."/>
            <person name="Li M."/>
        </authorList>
    </citation>
    <scope>NUCLEOTIDE SEQUENCE [LARGE SCALE GENOMIC DNA]</scope>
    <source>
        <strain evidence="3">HyVt-102</strain>
    </source>
</reference>
<dbReference type="Proteomes" id="UP000885847">
    <property type="component" value="Unassembled WGS sequence"/>
</dbReference>
<evidence type="ECO:0008006" key="4">
    <source>
        <dbReference type="Google" id="ProtNLM"/>
    </source>
</evidence>
<organism evidence="3">
    <name type="scientific">candidate division WOR-3 bacterium</name>
    <dbReference type="NCBI Taxonomy" id="2052148"/>
    <lineage>
        <taxon>Bacteria</taxon>
        <taxon>Bacteria division WOR-3</taxon>
    </lineage>
</organism>
<keyword evidence="1" id="KW-0175">Coiled coil</keyword>
<sequence length="860" mass="98601">MFDYREIGLLLFPSFVSLILPLIKLPSLRNTVKYLEMMNPDFKGRLFLVFFPFKTEQDDNKWFNQALSESENIYFSKRVPVFDWRKFYVPSVLFILAIIIFLSSHRNLKVINPYIDVLYTKGYVAEGEPSFILVKSNLPEVFVYGAGRREKMIKMRDFRWGIILKPDTTSVFGIGYRHYTRDIKIEVLPALRIEQVEVKYIYPEYINVPAQIESTIPEEVNSIEGTVVRVSGMANRRLKSIRGIDDEKIHGKRFTFHIRVYKDTTYILTFEDSLNLTSDDYKIKIHCIPDEKPEIEIVYPQGDYRITTTNLVPLVFQAEDDIGLKKIGIVMERKSVKEYSITGIRIQDSIEISIKNMLPGDSVHLKLYAVDLKGQVSFSSPLLVFMPGFDEYFSEASELADTMSSLTGDIIERQEEIKKSVENLMMKGELTPEDVSYLRETLEKQKGLIQTLENMREIAKSLQSPEFAREMERIKELLQSLDLETIKSHLPDSITPSTSLEKIKLDQEKLLEMLKMGRKLLEKIRNLMDVNKAISQLEDIKEKESDILGEESPDSLTAMEQEELNRRAEKTVSDMKASDLEALQKIGEMAEEMNLKELMERFQGELKQGRINRKLGTQLLKNLSSLLDKLNQLRTSMTGGERAKKMLTYLAVDIYFTISMLDSVETESTLLGGIISAVNQETETAKRLFLTTLGFSPIVFQELGEAGKMLSDLVDHPDDIKNVLPRIKRKLALSIVLLFETPPSSGGSMLSALQMLSNEQKSIGQQLMSLLPLPAPARSQGLKELAGKQRRLASQVRKLGDAFSSLAEEMERLADEFERGYLNQDVMERQERVINQFLEAIKSVRRREISKKRRSEPGKE</sequence>
<feature type="non-terminal residue" evidence="3">
    <location>
        <position position="860"/>
    </location>
</feature>
<keyword evidence="2" id="KW-1133">Transmembrane helix</keyword>
<keyword evidence="2" id="KW-0812">Transmembrane</keyword>
<evidence type="ECO:0000313" key="3">
    <source>
        <dbReference type="EMBL" id="HDI83520.1"/>
    </source>
</evidence>
<comment type="caution">
    <text evidence="3">The sequence shown here is derived from an EMBL/GenBank/DDBJ whole genome shotgun (WGS) entry which is preliminary data.</text>
</comment>
<protein>
    <recommendedName>
        <fullName evidence="4">DUF4175 family protein</fullName>
    </recommendedName>
</protein>
<evidence type="ECO:0000256" key="1">
    <source>
        <dbReference type="SAM" id="Coils"/>
    </source>
</evidence>